<dbReference type="EMBL" id="BNDS01000001">
    <property type="protein sequence ID" value="GHH96818.1"/>
    <property type="molecule type" value="Genomic_DNA"/>
</dbReference>
<name>A0ABQ3MVX4_9BACI</name>
<keyword evidence="2" id="KW-1185">Reference proteome</keyword>
<reference evidence="1 2" key="1">
    <citation type="journal article" date="2022" name="Int. J. Syst. Evol. Microbiol.">
        <title>Neobacillus kokaensis sp. nov., isolated from soil.</title>
        <authorList>
            <person name="Yuki K."/>
            <person name="Matsubara H."/>
            <person name="Yamaguchi S."/>
        </authorList>
    </citation>
    <scope>NUCLEOTIDE SEQUENCE [LARGE SCALE GENOMIC DNA]</scope>
    <source>
        <strain evidence="1 2">LOB 377</strain>
    </source>
</reference>
<gene>
    <name evidence="1" type="ORF">AM1BK_03610</name>
</gene>
<organism evidence="1 2">
    <name type="scientific">Neobacillus kokaensis</name>
    <dbReference type="NCBI Taxonomy" id="2759023"/>
    <lineage>
        <taxon>Bacteria</taxon>
        <taxon>Bacillati</taxon>
        <taxon>Bacillota</taxon>
        <taxon>Bacilli</taxon>
        <taxon>Bacillales</taxon>
        <taxon>Bacillaceae</taxon>
        <taxon>Neobacillus</taxon>
    </lineage>
</organism>
<evidence type="ECO:0000313" key="1">
    <source>
        <dbReference type="EMBL" id="GHH96818.1"/>
    </source>
</evidence>
<evidence type="ECO:0000313" key="2">
    <source>
        <dbReference type="Proteomes" id="UP000637074"/>
    </source>
</evidence>
<protein>
    <submittedName>
        <fullName evidence="1">Uncharacterized protein</fullName>
    </submittedName>
</protein>
<accession>A0ABQ3MVX4</accession>
<comment type="caution">
    <text evidence="1">The sequence shown here is derived from an EMBL/GenBank/DDBJ whole genome shotgun (WGS) entry which is preliminary data.</text>
</comment>
<dbReference type="Proteomes" id="UP000637074">
    <property type="component" value="Unassembled WGS sequence"/>
</dbReference>
<proteinExistence type="predicted"/>
<sequence length="59" mass="6949">MASKIKMKMGIPRSFPINTHHSFNHFLTILNEKATNFCIVCGILSNFYKRLISCYFYEE</sequence>